<evidence type="ECO:0000313" key="2">
    <source>
        <dbReference type="EMBL" id="SMB92214.1"/>
    </source>
</evidence>
<dbReference type="AlphaFoldDB" id="A0A1W1VGX7"/>
<feature type="domain" description="HicB-like antitoxin of toxin-antitoxin system" evidence="1">
    <location>
        <begin position="54"/>
        <end position="100"/>
    </location>
</feature>
<proteinExistence type="predicted"/>
<name>A0A1W1VGX7_9FIRM</name>
<organism evidence="2 3">
    <name type="scientific">Thermanaeromonas toyohensis ToBE</name>
    <dbReference type="NCBI Taxonomy" id="698762"/>
    <lineage>
        <taxon>Bacteria</taxon>
        <taxon>Bacillati</taxon>
        <taxon>Bacillota</taxon>
        <taxon>Clostridia</taxon>
        <taxon>Neomoorellales</taxon>
        <taxon>Neomoorellaceae</taxon>
        <taxon>Thermanaeromonas</taxon>
    </lineage>
</organism>
<dbReference type="SUPFAM" id="SSF143100">
    <property type="entry name" value="TTHA1013/TTHA0281-like"/>
    <property type="match status" value="1"/>
</dbReference>
<dbReference type="EMBL" id="LT838272">
    <property type="protein sequence ID" value="SMB92214.1"/>
    <property type="molecule type" value="Genomic_DNA"/>
</dbReference>
<dbReference type="Gene3D" id="3.30.160.250">
    <property type="match status" value="1"/>
</dbReference>
<accession>A0A1W1VGX7</accession>
<dbReference type="STRING" id="698762.SAMN00808754_0597"/>
<protein>
    <submittedName>
        <fullName evidence="2">Predicted nuclease of the RNAse H fold, HicB family</fullName>
    </submittedName>
</protein>
<dbReference type="Pfam" id="PF15919">
    <property type="entry name" value="HicB_lk_antitox"/>
    <property type="match status" value="1"/>
</dbReference>
<dbReference type="PANTHER" id="PTHR34504">
    <property type="entry name" value="ANTITOXIN HICB"/>
    <property type="match status" value="1"/>
</dbReference>
<dbReference type="Proteomes" id="UP000192569">
    <property type="component" value="Chromosome I"/>
</dbReference>
<keyword evidence="3" id="KW-1185">Reference proteome</keyword>
<reference evidence="2 3" key="1">
    <citation type="submission" date="2017-04" db="EMBL/GenBank/DDBJ databases">
        <authorList>
            <person name="Afonso C.L."/>
            <person name="Miller P.J."/>
            <person name="Scott M.A."/>
            <person name="Spackman E."/>
            <person name="Goraichik I."/>
            <person name="Dimitrov K.M."/>
            <person name="Suarez D.L."/>
            <person name="Swayne D.E."/>
        </authorList>
    </citation>
    <scope>NUCLEOTIDE SEQUENCE [LARGE SCALE GENOMIC DNA]</scope>
    <source>
        <strain evidence="2 3">ToBE</strain>
    </source>
</reference>
<dbReference type="InterPro" id="IPR051404">
    <property type="entry name" value="TA_system_antitoxin"/>
</dbReference>
<evidence type="ECO:0000259" key="1">
    <source>
        <dbReference type="Pfam" id="PF15919"/>
    </source>
</evidence>
<sequence>MLPPEIMEALSKLSPERLQMVLNFAQASSMNEKITRRYNVVLEWNEPDEEDPVGGYTVLVPSLPPVITQGDNKEEALANAREAITCYLEYLLLTGQPLPPNDQEGDNLVEVTV</sequence>
<gene>
    <name evidence="2" type="ORF">SAMN00808754_0597</name>
</gene>
<dbReference type="OrthoDB" id="5419659at2"/>
<dbReference type="PANTHER" id="PTHR34504:SF2">
    <property type="entry name" value="UPF0150 PROTEIN SSL0259"/>
    <property type="match status" value="1"/>
</dbReference>
<evidence type="ECO:0000313" key="3">
    <source>
        <dbReference type="Proteomes" id="UP000192569"/>
    </source>
</evidence>
<dbReference type="InterPro" id="IPR031807">
    <property type="entry name" value="HicB-like"/>
</dbReference>
<dbReference type="InterPro" id="IPR035069">
    <property type="entry name" value="TTHA1013/TTHA0281-like"/>
</dbReference>